<dbReference type="AlphaFoldDB" id="A0A975HM44"/>
<name>A0A975HM44_9GAMM</name>
<protein>
    <submittedName>
        <fullName evidence="2">Uncharacterized protein</fullName>
    </submittedName>
</protein>
<organism evidence="2 3">
    <name type="scientific">Pseudoalteromonas xiamenensis</name>
    <dbReference type="NCBI Taxonomy" id="882626"/>
    <lineage>
        <taxon>Bacteria</taxon>
        <taxon>Pseudomonadati</taxon>
        <taxon>Pseudomonadota</taxon>
        <taxon>Gammaproteobacteria</taxon>
        <taxon>Alteromonadales</taxon>
        <taxon>Pseudoalteromonadaceae</taxon>
        <taxon>Pseudoalteromonas</taxon>
    </lineage>
</organism>
<reference evidence="2" key="1">
    <citation type="submission" date="2021-03" db="EMBL/GenBank/DDBJ databases">
        <title>Complete Genome of Pseudoalteromonas xiamenensis STKMTI.2, a new potential marine bacterium producing anti-Vibrio compounds.</title>
        <authorList>
            <person name="Handayani D.P."/>
            <person name="Isnansetyo A."/>
            <person name="Istiqomah I."/>
            <person name="Jumina J."/>
        </authorList>
    </citation>
    <scope>NUCLEOTIDE SEQUENCE</scope>
    <source>
        <strain evidence="2">STKMTI.2</strain>
    </source>
</reference>
<keyword evidence="3" id="KW-1185">Reference proteome</keyword>
<keyword evidence="1" id="KW-0812">Transmembrane</keyword>
<keyword evidence="1" id="KW-0472">Membrane</keyword>
<evidence type="ECO:0000313" key="3">
    <source>
        <dbReference type="Proteomes" id="UP000664904"/>
    </source>
</evidence>
<evidence type="ECO:0000313" key="2">
    <source>
        <dbReference type="EMBL" id="QTH72714.1"/>
    </source>
</evidence>
<accession>A0A975HM44</accession>
<dbReference type="KEGG" id="pxi:J5O05_08060"/>
<evidence type="ECO:0000256" key="1">
    <source>
        <dbReference type="SAM" id="Phobius"/>
    </source>
</evidence>
<feature type="transmembrane region" description="Helical" evidence="1">
    <location>
        <begin position="6"/>
        <end position="25"/>
    </location>
</feature>
<gene>
    <name evidence="2" type="ORF">J5O05_08060</name>
</gene>
<keyword evidence="1" id="KW-1133">Transmembrane helix</keyword>
<dbReference type="Proteomes" id="UP000664904">
    <property type="component" value="Chromosome"/>
</dbReference>
<proteinExistence type="predicted"/>
<dbReference type="RefSeq" id="WP_208844338.1">
    <property type="nucleotide sequence ID" value="NZ_CP072133.1"/>
</dbReference>
<sequence length="171" mass="19392">MLSRAGWNNVVIFSMLLMIFFLNGLHHKLFKESDSYPVLPVLPESSFVLAAALPGVKVERIGTSWRSEGIWQTNAADIEAWLVAWTSTTLQTIEMPQNLPAPSSAIQFWLAGQELPWVVTLYQQGNTPFFYDKQRQVWFAPTAEQVSQFFKPIYANARMSESSEVTSEQSE</sequence>
<dbReference type="EMBL" id="CP072133">
    <property type="protein sequence ID" value="QTH72714.1"/>
    <property type="molecule type" value="Genomic_DNA"/>
</dbReference>